<gene>
    <name evidence="2" type="ORF">A2140_05110</name>
</gene>
<evidence type="ECO:0000313" key="2">
    <source>
        <dbReference type="EMBL" id="OGI37476.1"/>
    </source>
</evidence>
<name>A0A1F6SXK1_9PROT</name>
<dbReference type="Proteomes" id="UP000178379">
    <property type="component" value="Unassembled WGS sequence"/>
</dbReference>
<evidence type="ECO:0000259" key="1">
    <source>
        <dbReference type="Pfam" id="PF07179"/>
    </source>
</evidence>
<dbReference type="EMBL" id="MFSQ01000145">
    <property type="protein sequence ID" value="OGI37476.1"/>
    <property type="molecule type" value="Genomic_DNA"/>
</dbReference>
<dbReference type="AlphaFoldDB" id="A0A1F6SXK1"/>
<organism evidence="2 3">
    <name type="scientific">Candidatus Muproteobacteria bacterium RBG_16_62_13</name>
    <dbReference type="NCBI Taxonomy" id="1817756"/>
    <lineage>
        <taxon>Bacteria</taxon>
        <taxon>Pseudomonadati</taxon>
        <taxon>Pseudomonadota</taxon>
        <taxon>Candidatus Muproteobacteria</taxon>
    </lineage>
</organism>
<protein>
    <submittedName>
        <fullName evidence="2">SseB protein</fullName>
    </submittedName>
</protein>
<dbReference type="InterPro" id="IPR009839">
    <property type="entry name" value="SseB_N"/>
</dbReference>
<evidence type="ECO:0000313" key="3">
    <source>
        <dbReference type="Proteomes" id="UP000178379"/>
    </source>
</evidence>
<sequence length="132" mass="14586">MSDARNDIEEKLLSAQEGRLEIDRFMEALMSAQLFMPVHDGNTVMNIQRSTRAQPLTIDAEDGGKQLVLFTSPDRARDFVRDHPGYGGGILTDLPWIFENLGVGFGILLNPGNDIGLDLEVADVAQLARHTH</sequence>
<dbReference type="Pfam" id="PF07179">
    <property type="entry name" value="SseB"/>
    <property type="match status" value="1"/>
</dbReference>
<comment type="caution">
    <text evidence="2">The sequence shown here is derived from an EMBL/GenBank/DDBJ whole genome shotgun (WGS) entry which is preliminary data.</text>
</comment>
<feature type="domain" description="SseB protein N-terminal" evidence="1">
    <location>
        <begin position="11"/>
        <end position="125"/>
    </location>
</feature>
<proteinExistence type="predicted"/>
<dbReference type="STRING" id="1817756.A2140_05110"/>
<accession>A0A1F6SXK1</accession>
<reference evidence="2 3" key="1">
    <citation type="journal article" date="2016" name="Nat. Commun.">
        <title>Thousands of microbial genomes shed light on interconnected biogeochemical processes in an aquifer system.</title>
        <authorList>
            <person name="Anantharaman K."/>
            <person name="Brown C.T."/>
            <person name="Hug L.A."/>
            <person name="Sharon I."/>
            <person name="Castelle C.J."/>
            <person name="Probst A.J."/>
            <person name="Thomas B.C."/>
            <person name="Singh A."/>
            <person name="Wilkins M.J."/>
            <person name="Karaoz U."/>
            <person name="Brodie E.L."/>
            <person name="Williams K.H."/>
            <person name="Hubbard S.S."/>
            <person name="Banfield J.F."/>
        </authorList>
    </citation>
    <scope>NUCLEOTIDE SEQUENCE [LARGE SCALE GENOMIC DNA]</scope>
</reference>